<evidence type="ECO:0000313" key="2">
    <source>
        <dbReference type="Proteomes" id="UP000003452"/>
    </source>
</evidence>
<dbReference type="EMBL" id="ABQC02000024">
    <property type="protein sequence ID" value="EDY94269.1"/>
    <property type="molecule type" value="Genomic_DNA"/>
</dbReference>
<organism evidence="1 2">
    <name type="scientific">Phocaeicola plebeius (strain DSM 17135 / JCM 12973 / CCUG 54634 / M2)</name>
    <name type="common">Bacteroides plebeius</name>
    <dbReference type="NCBI Taxonomy" id="484018"/>
    <lineage>
        <taxon>Bacteria</taxon>
        <taxon>Pseudomonadati</taxon>
        <taxon>Bacteroidota</taxon>
        <taxon>Bacteroidia</taxon>
        <taxon>Bacteroidales</taxon>
        <taxon>Bacteroidaceae</taxon>
        <taxon>Phocaeicola</taxon>
    </lineage>
</organism>
<protein>
    <submittedName>
        <fullName evidence="1">Uncharacterized protein</fullName>
    </submittedName>
</protein>
<name>B5D3W8_PHOPM</name>
<sequence length="40" mass="4452">MCQVKVLPFLYSLLSVNKGLFFFCSDKGIKKGVPLNSNLC</sequence>
<evidence type="ECO:0000313" key="1">
    <source>
        <dbReference type="EMBL" id="EDY94269.1"/>
    </source>
</evidence>
<reference evidence="1 2" key="2">
    <citation type="submission" date="2008-08" db="EMBL/GenBank/DDBJ databases">
        <authorList>
            <person name="Fulton L."/>
            <person name="Clifton S."/>
            <person name="Fulton B."/>
            <person name="Xu J."/>
            <person name="Minx P."/>
            <person name="Pepin K.H."/>
            <person name="Johnson M."/>
            <person name="Thiruvilangam P."/>
            <person name="Bhonagiri V."/>
            <person name="Nash W.E."/>
            <person name="Mardis E.R."/>
            <person name="Wilson R.K."/>
        </authorList>
    </citation>
    <scope>NUCLEOTIDE SEQUENCE [LARGE SCALE GENOMIC DNA]</scope>
    <source>
        <strain evidence="2">DSM 17135 / JCM 12973 / M2</strain>
    </source>
</reference>
<dbReference type="AlphaFoldDB" id="B5D3W8"/>
<dbReference type="HOGENOM" id="CLU_3285152_0_0_10"/>
<reference evidence="1 2" key="1">
    <citation type="submission" date="2008-08" db="EMBL/GenBank/DDBJ databases">
        <title>Draft genome sequence of Bacteroides plebeius (DSM 17135).</title>
        <authorList>
            <person name="Sudarsanam P."/>
            <person name="Ley R."/>
            <person name="Guruge J."/>
            <person name="Turnbaugh P.J."/>
            <person name="Mahowald M."/>
            <person name="Liep D."/>
            <person name="Gordon J."/>
        </authorList>
    </citation>
    <scope>NUCLEOTIDE SEQUENCE [LARGE SCALE GENOMIC DNA]</scope>
    <source>
        <strain evidence="2">DSM 17135 / JCM 12973 / M2</strain>
    </source>
</reference>
<comment type="caution">
    <text evidence="1">The sequence shown here is derived from an EMBL/GenBank/DDBJ whole genome shotgun (WGS) entry which is preliminary data.</text>
</comment>
<accession>B5D3W8</accession>
<dbReference type="Proteomes" id="UP000003452">
    <property type="component" value="Unassembled WGS sequence"/>
</dbReference>
<gene>
    <name evidence="1" type="ORF">BACPLE_03723</name>
</gene>
<proteinExistence type="predicted"/>